<dbReference type="InterPro" id="IPR003151">
    <property type="entry name" value="PIK-rel_kinase_FAT"/>
</dbReference>
<keyword evidence="9" id="KW-0067">ATP-binding</keyword>
<dbReference type="SMART" id="SM01343">
    <property type="entry name" value="FATC"/>
    <property type="match status" value="1"/>
</dbReference>
<comment type="subcellular location">
    <subcellularLocation>
        <location evidence="1">Nucleus</location>
    </subcellularLocation>
</comment>
<dbReference type="InterPro" id="IPR057564">
    <property type="entry name" value="HEAT_ATR"/>
</dbReference>
<dbReference type="PANTHER" id="PTHR11139">
    <property type="entry name" value="ATAXIA TELANGIECTASIA MUTATED ATM -RELATED"/>
    <property type="match status" value="1"/>
</dbReference>
<evidence type="ECO:0000256" key="8">
    <source>
        <dbReference type="ARBA" id="ARBA00022777"/>
    </source>
</evidence>
<evidence type="ECO:0000256" key="9">
    <source>
        <dbReference type="ARBA" id="ARBA00022840"/>
    </source>
</evidence>
<dbReference type="InterPro" id="IPR011009">
    <property type="entry name" value="Kinase-like_dom_sf"/>
</dbReference>
<dbReference type="Pfam" id="PF02259">
    <property type="entry name" value="FAT"/>
    <property type="match status" value="1"/>
</dbReference>
<reference evidence="16 17" key="1">
    <citation type="journal article" date="2015" name="Genome Biol. Evol.">
        <title>Comparative Genomics of a Bacterivorous Green Alga Reveals Evolutionary Causalities and Consequences of Phago-Mixotrophic Mode of Nutrition.</title>
        <authorList>
            <person name="Burns J.A."/>
            <person name="Paasch A."/>
            <person name="Narechania A."/>
            <person name="Kim E."/>
        </authorList>
    </citation>
    <scope>NUCLEOTIDE SEQUENCE [LARGE SCALE GENOMIC DNA]</scope>
    <source>
        <strain evidence="16 17">PLY_AMNH</strain>
    </source>
</reference>
<accession>A0AAE0GDG5</accession>
<dbReference type="GO" id="GO:0000723">
    <property type="term" value="P:telomere maintenance"/>
    <property type="evidence" value="ECO:0007669"/>
    <property type="project" value="TreeGrafter"/>
</dbReference>
<dbReference type="SMART" id="SM00146">
    <property type="entry name" value="PI3Kc"/>
    <property type="match status" value="1"/>
</dbReference>
<evidence type="ECO:0000313" key="17">
    <source>
        <dbReference type="Proteomes" id="UP001190700"/>
    </source>
</evidence>
<dbReference type="GO" id="GO:0005694">
    <property type="term" value="C:chromosome"/>
    <property type="evidence" value="ECO:0007669"/>
    <property type="project" value="TreeGrafter"/>
</dbReference>
<dbReference type="GO" id="GO:0000077">
    <property type="term" value="P:DNA damage checkpoint signaling"/>
    <property type="evidence" value="ECO:0007669"/>
    <property type="project" value="TreeGrafter"/>
</dbReference>
<feature type="compositionally biased region" description="Gly residues" evidence="12">
    <location>
        <begin position="1966"/>
        <end position="1975"/>
    </location>
</feature>
<comment type="similarity">
    <text evidence="2">Belongs to the PI3/PI4-kinase family. ATM subfamily.</text>
</comment>
<evidence type="ECO:0000256" key="3">
    <source>
        <dbReference type="ARBA" id="ARBA00012513"/>
    </source>
</evidence>
<dbReference type="EMBL" id="LGRX02006940">
    <property type="protein sequence ID" value="KAK3275903.1"/>
    <property type="molecule type" value="Genomic_DNA"/>
</dbReference>
<feature type="region of interest" description="Disordered" evidence="12">
    <location>
        <begin position="1772"/>
        <end position="1796"/>
    </location>
</feature>
<feature type="region of interest" description="Disordered" evidence="12">
    <location>
        <begin position="1560"/>
        <end position="1592"/>
    </location>
</feature>
<keyword evidence="10" id="KW-0234">DNA repair</keyword>
<evidence type="ECO:0000259" key="15">
    <source>
        <dbReference type="PROSITE" id="PS51190"/>
    </source>
</evidence>
<feature type="region of interest" description="Disordered" evidence="12">
    <location>
        <begin position="2039"/>
        <end position="2059"/>
    </location>
</feature>
<dbReference type="InterPro" id="IPR000403">
    <property type="entry name" value="PI3/4_kinase_cat_dom"/>
</dbReference>
<evidence type="ECO:0000256" key="6">
    <source>
        <dbReference type="ARBA" id="ARBA00022741"/>
    </source>
</evidence>
<feature type="compositionally biased region" description="Low complexity" evidence="12">
    <location>
        <begin position="1578"/>
        <end position="1587"/>
    </location>
</feature>
<feature type="compositionally biased region" description="Polar residues" evidence="12">
    <location>
        <begin position="1779"/>
        <end position="1796"/>
    </location>
</feature>
<keyword evidence="7" id="KW-0227">DNA damage</keyword>
<evidence type="ECO:0000313" key="16">
    <source>
        <dbReference type="EMBL" id="KAK3275903.1"/>
    </source>
</evidence>
<proteinExistence type="inferred from homology"/>
<dbReference type="SMART" id="SM00802">
    <property type="entry name" value="UME"/>
    <property type="match status" value="1"/>
</dbReference>
<evidence type="ECO:0000256" key="4">
    <source>
        <dbReference type="ARBA" id="ARBA00022527"/>
    </source>
</evidence>
<evidence type="ECO:0000256" key="5">
    <source>
        <dbReference type="ARBA" id="ARBA00022679"/>
    </source>
</evidence>
<feature type="domain" description="FATC" evidence="15">
    <location>
        <begin position="2943"/>
        <end position="2975"/>
    </location>
</feature>
<protein>
    <recommendedName>
        <fullName evidence="3">non-specific serine/threonine protein kinase</fullName>
        <ecNumber evidence="3">2.7.11.1</ecNumber>
    </recommendedName>
</protein>
<evidence type="ECO:0000259" key="14">
    <source>
        <dbReference type="PROSITE" id="PS51189"/>
    </source>
</evidence>
<keyword evidence="8" id="KW-0418">Kinase</keyword>
<organism evidence="16 17">
    <name type="scientific">Cymbomonas tetramitiformis</name>
    <dbReference type="NCBI Taxonomy" id="36881"/>
    <lineage>
        <taxon>Eukaryota</taxon>
        <taxon>Viridiplantae</taxon>
        <taxon>Chlorophyta</taxon>
        <taxon>Pyramimonadophyceae</taxon>
        <taxon>Pyramimonadales</taxon>
        <taxon>Pyramimonadaceae</taxon>
        <taxon>Cymbomonas</taxon>
    </lineage>
</organism>
<dbReference type="Pfam" id="PF08064">
    <property type="entry name" value="UME"/>
    <property type="match status" value="1"/>
</dbReference>
<gene>
    <name evidence="16" type="ORF">CYMTET_15995</name>
</gene>
<feature type="region of interest" description="Disordered" evidence="12">
    <location>
        <begin position="728"/>
        <end position="779"/>
    </location>
</feature>
<feature type="region of interest" description="Disordered" evidence="12">
    <location>
        <begin position="1354"/>
        <end position="1377"/>
    </location>
</feature>
<dbReference type="Pfam" id="PF00454">
    <property type="entry name" value="PI3_PI4_kinase"/>
    <property type="match status" value="1"/>
</dbReference>
<dbReference type="Pfam" id="PF02260">
    <property type="entry name" value="FATC"/>
    <property type="match status" value="1"/>
</dbReference>
<dbReference type="PANTHER" id="PTHR11139:SF69">
    <property type="entry name" value="SERINE_THREONINE-PROTEIN KINASE ATR"/>
    <property type="match status" value="1"/>
</dbReference>
<feature type="domain" description="PI3K/PI4K catalytic" evidence="13">
    <location>
        <begin position="2633"/>
        <end position="2942"/>
    </location>
</feature>
<feature type="domain" description="FAT" evidence="14">
    <location>
        <begin position="1817"/>
        <end position="2517"/>
    </location>
</feature>
<evidence type="ECO:0000256" key="12">
    <source>
        <dbReference type="SAM" id="MobiDB-lite"/>
    </source>
</evidence>
<dbReference type="Gene3D" id="3.30.1010.10">
    <property type="entry name" value="Phosphatidylinositol 3-kinase Catalytic Subunit, Chain A, domain 4"/>
    <property type="match status" value="1"/>
</dbReference>
<keyword evidence="17" id="KW-1185">Reference proteome</keyword>
<dbReference type="SUPFAM" id="SSF56112">
    <property type="entry name" value="Protein kinase-like (PK-like)"/>
    <property type="match status" value="1"/>
</dbReference>
<dbReference type="InterPro" id="IPR016024">
    <property type="entry name" value="ARM-type_fold"/>
</dbReference>
<dbReference type="GO" id="GO:0006281">
    <property type="term" value="P:DNA repair"/>
    <property type="evidence" value="ECO:0007669"/>
    <property type="project" value="UniProtKB-KW"/>
</dbReference>
<sequence>MEPSHGERSGRRKSDLSLLLKALSESLSDDSSNDQEFVIRLRNVIPQLLNAFIDPKSVKDRELRSVLALFDIALEKHPATFFNGRGVFAVQAFCRLLPLVTELRFRGPVHEALLSTLSSILSLVATGNNVCYYAFIEGAADLLEDLHEVADLMSGPAAHFAAATKVTVQGFILAFETALASEPQPAPSSARSGSDSQQLECTLSISSEQWEPLARTMLHIVGHGLQSSLPAVVATLAPHTVSCIAGLLPLGSPDFQKVGCDVLARLAIEMDSTLFPAEDVLEALIQIFAQLKAPASRTEELETALGECLSTVSSTCPPAAFQCVIQAFLHQLPKTVSCTSTCYKLKVPPAAALLAASRTPRGTPGLSLLGCYQAAPSGWLPERQLGPGRSWRHLAQAPRSPSGGFALAPRGATRMWRDLQRASSAGRVVLSASSAGRGVLPLTGSEEATMARWLQIDLCKSLEHMLHALPSSAAFSALAATLPLLGLPYMTLHLTACMQLIVEAIPELAFPRESSSTRSAGDGGAAPMLLEDVPVSQGASKRRRLQAQGEAAEGPGEHDCPGLAAIPSAAENMILAELAKLQPPLPDELAALKVLLWNVVRVRPWGDALQVLGLAVSDSDSRVRAAAARVAPFLHNSPPADREVIGMLSMLACDNAAEVREAVAHALGSVTCLHAANSGSAPASDLSSASHSIHDSVVGAWPNGRGCQIHLPTLVRCGECRQRRLSARPVPAADNPGISSPSPVRPAPAADNPGISSPSPVRPAPAADNPGISSPSPAKPLLQRQLTFAGAEQATSLAGGGWAAAAGGGLCCLSPETWGALVTKLATEELAPETVVACLGGVQRVVAHAVPNQLHGSRDALQECLRMIAHPHRPVREALADMLPTLMHPSVLQEIYGSDLITPAEHCLLHAIRDVLETAPDQEVRSTALAMFSQVARSASGLVPDTPDIVLIVLVGRLDDPDWGLRAAAVEAIQEEATRRHVPTKEMILYQSKRVLSYIGQNLCEKPDVAVMVAEALLDGMNLQSFLGTVLEVVVASLVAKGDRPNLEEFARLIERPLPALMLDYTPWFIADLVLDEDMDREEKDRHIIFFQEMLEEESLEDAVGRHAVTVVQKLVEQAGSRDEEYAAAGEMDAGTCIDNTAELLKDKVAALAQMQQMDQVDVPEYLSRDFLQHLADVSNQLKRDTAAAPSRRDQLCLGGMQEARRRRRALHSLAVLVELIGNRLPQYVPQVMALLTNGLEYPDALPVALAIWRRFVRALGAHAPQRLRQVAHQIVVVLLPHLEEAAPQVRAAAGVLHELLVVPAHRKALGTALHRLPMLPAHAALQAANAVLEQERGAAPLQQRLQRLADSLQAESHGVGSPQGPPPPLPVHPTRPRAWHTTLSALRIASLSVPCAPIQRALATMSLKRTFIHELQRMTGTQRESLGTLLLQSQAHTQLSGGGQSPEGELSVASVLYTALLKCCCVGLHTAVANNVRYMAAQVLGELGAADPARVQVVLPPPPKIICNDHAFARALLEEHLVRVLRTAYDLDMLETAAFSIQELLKSLDCRLLDHPAAPPPAMPAKSQRKSGGAKGAAGAPSLSGKSAGGAAGVQVGGEGAEFWARLPEDLQEVVAPCLSSKYVMQTFHPQRVAAVPIFANARHLSFRRWLVQWSRHMLAGAAGPRLKMLEASQGVWRFDSGAVQYLLPYLVHAVVCYGTPAARDDVLAELLAVLEEAGHGSGSRVAPARGGEASGGLTGGSGTATATRTELSAQAVFTLLDQLQQWVEQQRELEPSSGASAKSGQSLPSMQSSQPWLEEEVCKMERFLEAIPKEALTHASRSCRANARALMYFETHVRCMPGGGALNQASKRTVTLSEADVSLLRDVYSGLEEPDGLEGLACLRQAPLLEDEMWLGEQAGRWWEALTLHELAQRSDTDPGASTSARRGGSPAPAASAQAEPKVLALPAPGEGRAQRPGRAPGEAQGGSAGGSGPKAAEHGRLRCLLGAGHLESVLGQVDGLLSRPGNQEELRAYGVAAAWRLGRWDRVSEFLGPAGAGAGTAAGDTQSRRGAGAGNARGGVQEAFEVSLGKVLLALEQRDEPKLYSTVKDARAALLAPLAAASMESYDRAYPYLVQLHLLQEAEASWPALAGSASHASTTPGRGASPAANCQVVGPKESARILVSAGWAQRLRLMQPSLNTWEPQLAMRRRIYALCGLRHPPPHMGIPFPVFSFPCAATREVAQTWLQYAKLSRRVGHLEAASLAVLEAARQGAEGARLERAKLLWQRGDLTSAMSDLQLAVQAHSTGGGTGNQRLRAKELIQLANMVHRTGQKEKTAVIQYYHKAIAASKSWEKGYFYFASYLDALLQDAMGRTHQPKPAPAPPVRGKEQASQGSGDGVQEYLLQTVRHYGMSLKYGHKHIYQSLPRMLTLWLDFGERSAGSTGSAAGLSMRASMPRSTPQSAQKKVMADLNQLMERMVKELPAYQWYTALPQLTSRICHPVPEVQTLVKRILGRIVGEFPQQALWFLALVARSTHHARKQHGSEVLNAAKQQTSSEDKRIRDLHTQFGQIIDQLIKLCFEKPKTPDGVRKAANKPFLVSRDFGVLKRMMPLHVMVPIQTALTATLPTDGCTHMEHAPFGQLAQVTVHSLVEEVEVMASLQKPKKLTIIGSDGKHYSFLCKPKDDLRKDMRMMELNGMLNRLLAKERESRRRKLYLRTFAVVPLTEECGLVEWVPNTRGLRHILQELYEAAGIFVRRANQSLAQLKMIYEKHQNPEQRMQLSCKMFPPIFHRWFLACFPEPAAWFRARAAFAHTAAVWSMVGHTVGLGDRHGENLLLDCTTADCVHVDFSCLFDKGLELECPECVPFRLTQNLVDGCGITGYEGMFSKVCEITLKVLRENRESMMSVLETFVHDPLLEWTTAAMRRQTTEEPNNRPRKALDKIKSRLEGVVVGVGAAPSLPLGPHGQARRLMEEATSHENLGSMYIWWMPWF</sequence>
<dbReference type="InterPro" id="IPR056802">
    <property type="entry name" value="ATR-like_M-HEAT"/>
</dbReference>
<dbReference type="InterPro" id="IPR036940">
    <property type="entry name" value="PI3/4_kinase_cat_sf"/>
</dbReference>
<feature type="region of interest" description="Disordered" evidence="12">
    <location>
        <begin position="2356"/>
        <end position="2380"/>
    </location>
</feature>
<evidence type="ECO:0000256" key="1">
    <source>
        <dbReference type="ARBA" id="ARBA00004123"/>
    </source>
</evidence>
<dbReference type="InterPro" id="IPR050517">
    <property type="entry name" value="DDR_Repair_Kinase"/>
</dbReference>
<evidence type="ECO:0000256" key="11">
    <source>
        <dbReference type="ARBA" id="ARBA00023242"/>
    </source>
</evidence>
<dbReference type="PROSITE" id="PS50290">
    <property type="entry name" value="PI3_4_KINASE_3"/>
    <property type="match status" value="1"/>
</dbReference>
<evidence type="ECO:0000256" key="10">
    <source>
        <dbReference type="ARBA" id="ARBA00023204"/>
    </source>
</evidence>
<feature type="region of interest" description="Disordered" evidence="12">
    <location>
        <begin position="1916"/>
        <end position="1979"/>
    </location>
</feature>
<keyword evidence="11" id="KW-0539">Nucleus</keyword>
<dbReference type="GO" id="GO:0005524">
    <property type="term" value="F:ATP binding"/>
    <property type="evidence" value="ECO:0007669"/>
    <property type="project" value="UniProtKB-KW"/>
</dbReference>
<keyword evidence="6" id="KW-0547">Nucleotide-binding</keyword>
<dbReference type="PROSITE" id="PS51189">
    <property type="entry name" value="FAT"/>
    <property type="match status" value="1"/>
</dbReference>
<dbReference type="GO" id="GO:0004674">
    <property type="term" value="F:protein serine/threonine kinase activity"/>
    <property type="evidence" value="ECO:0007669"/>
    <property type="project" value="UniProtKB-KW"/>
</dbReference>
<dbReference type="EC" id="2.7.11.1" evidence="3"/>
<dbReference type="SUPFAM" id="SSF48371">
    <property type="entry name" value="ARM repeat"/>
    <property type="match status" value="1"/>
</dbReference>
<dbReference type="Proteomes" id="UP001190700">
    <property type="component" value="Unassembled WGS sequence"/>
</dbReference>
<feature type="region of interest" description="Disordered" evidence="12">
    <location>
        <begin position="1722"/>
        <end position="1746"/>
    </location>
</feature>
<dbReference type="PROSITE" id="PS51190">
    <property type="entry name" value="FATC"/>
    <property type="match status" value="1"/>
</dbReference>
<evidence type="ECO:0000256" key="7">
    <source>
        <dbReference type="ARBA" id="ARBA00022763"/>
    </source>
</evidence>
<dbReference type="Gene3D" id="1.25.10.10">
    <property type="entry name" value="Leucine-rich Repeat Variant"/>
    <property type="match status" value="1"/>
</dbReference>
<dbReference type="CDD" id="cd00892">
    <property type="entry name" value="PIKKc_ATR"/>
    <property type="match status" value="1"/>
</dbReference>
<name>A0AAE0GDG5_9CHLO</name>
<comment type="caution">
    <text evidence="16">The sequence shown here is derived from an EMBL/GenBank/DDBJ whole genome shotgun (WGS) entry which is preliminary data.</text>
</comment>
<dbReference type="GO" id="GO:0005634">
    <property type="term" value="C:nucleus"/>
    <property type="evidence" value="ECO:0007669"/>
    <property type="project" value="UniProtKB-SubCell"/>
</dbReference>
<keyword evidence="4" id="KW-0723">Serine/threonine-protein kinase</keyword>
<feature type="compositionally biased region" description="Gly residues" evidence="12">
    <location>
        <begin position="1734"/>
        <end position="1744"/>
    </location>
</feature>
<feature type="compositionally biased region" description="Low complexity" evidence="12">
    <location>
        <begin position="739"/>
        <end position="767"/>
    </location>
</feature>
<feature type="region of interest" description="Disordered" evidence="12">
    <location>
        <begin position="540"/>
        <end position="559"/>
    </location>
</feature>
<dbReference type="InterPro" id="IPR014009">
    <property type="entry name" value="PIK_FAT"/>
</dbReference>
<dbReference type="InterPro" id="IPR003152">
    <property type="entry name" value="FATC_dom"/>
</dbReference>
<feature type="compositionally biased region" description="Low complexity" evidence="12">
    <location>
        <begin position="1926"/>
        <end position="1939"/>
    </location>
</feature>
<evidence type="ECO:0000256" key="2">
    <source>
        <dbReference type="ARBA" id="ARBA00010769"/>
    </source>
</evidence>
<dbReference type="Pfam" id="PF23593">
    <property type="entry name" value="HEAT_ATR"/>
    <property type="match status" value="1"/>
</dbReference>
<dbReference type="InterPro" id="IPR011989">
    <property type="entry name" value="ARM-like"/>
</dbReference>
<dbReference type="Gene3D" id="1.10.1070.11">
    <property type="entry name" value="Phosphatidylinositol 3-/4-kinase, catalytic domain"/>
    <property type="match status" value="1"/>
</dbReference>
<keyword evidence="5" id="KW-0808">Transferase</keyword>
<feature type="compositionally biased region" description="Pro residues" evidence="12">
    <location>
        <begin position="1364"/>
        <end position="1374"/>
    </location>
</feature>
<dbReference type="InterPro" id="IPR012993">
    <property type="entry name" value="UME"/>
</dbReference>
<evidence type="ECO:0000259" key="13">
    <source>
        <dbReference type="PROSITE" id="PS50290"/>
    </source>
</evidence>
<dbReference type="Pfam" id="PF25030">
    <property type="entry name" value="M-HEAT_ATR"/>
    <property type="match status" value="1"/>
</dbReference>